<sequence>MASATPPQSSLNVPDVKLSASSPSDISSFEEDGFLKVSKPVLSPMFVDELNYALERAIRGMYDSEDGKRGGGIPDKAVKRVKMALPPPPPYESAPPPALGFSNNHQNVRTLQIVNVWKASLPFERLVLSSELGEFIASLTGWPSVRVVQDQTWLKPPSSQALAFHRDRGYFMFRSAVPFPPDEDCINGVRIVTAWIALDDMDDELGPLEYAVGSHKWQKSSHGTNPSFFESTDYRHLAHHAAAKEPPCGGEPQNTKEALTFTSMSGLPRGSMSIHDGDTYHGSGPNKSRTRCRRGVGIHYVRGDVEWDIEEAQKSKIWRRYVSDRQNTNLDDKLFPIVWPPRHGKV</sequence>
<dbReference type="OrthoDB" id="445007at2759"/>
<comment type="cofactor">
    <cofactor evidence="1">
        <name>Fe cation</name>
        <dbReference type="ChEBI" id="CHEBI:24875"/>
    </cofactor>
</comment>
<dbReference type="Pfam" id="PF05721">
    <property type="entry name" value="PhyH"/>
    <property type="match status" value="1"/>
</dbReference>
<organism evidence="3 4">
    <name type="scientific">Triparma columacea</name>
    <dbReference type="NCBI Taxonomy" id="722753"/>
    <lineage>
        <taxon>Eukaryota</taxon>
        <taxon>Sar</taxon>
        <taxon>Stramenopiles</taxon>
        <taxon>Ochrophyta</taxon>
        <taxon>Bolidophyceae</taxon>
        <taxon>Parmales</taxon>
        <taxon>Triparmaceae</taxon>
        <taxon>Triparma</taxon>
    </lineage>
</organism>
<gene>
    <name evidence="3" type="ORF">TrCOL_g7792</name>
</gene>
<dbReference type="PANTHER" id="PTHR20883:SF48">
    <property type="entry name" value="ECTOINE DIOXYGENASE"/>
    <property type="match status" value="1"/>
</dbReference>
<dbReference type="InterPro" id="IPR008775">
    <property type="entry name" value="Phytyl_CoA_dOase-like"/>
</dbReference>
<dbReference type="GO" id="GO:0046872">
    <property type="term" value="F:metal ion binding"/>
    <property type="evidence" value="ECO:0007669"/>
    <property type="project" value="UniProtKB-ARBA"/>
</dbReference>
<evidence type="ECO:0000313" key="3">
    <source>
        <dbReference type="EMBL" id="GMI44469.1"/>
    </source>
</evidence>
<feature type="region of interest" description="Disordered" evidence="2">
    <location>
        <begin position="1"/>
        <end position="28"/>
    </location>
</feature>
<dbReference type="Gene3D" id="2.60.120.620">
    <property type="entry name" value="q2cbj1_9rhob like domain"/>
    <property type="match status" value="1"/>
</dbReference>
<dbReference type="Proteomes" id="UP001165065">
    <property type="component" value="Unassembled WGS sequence"/>
</dbReference>
<reference evidence="4" key="1">
    <citation type="journal article" date="2023" name="Commun. Biol.">
        <title>Genome analysis of Parmales, the sister group of diatoms, reveals the evolutionary specialization of diatoms from phago-mixotrophs to photoautotrophs.</title>
        <authorList>
            <person name="Ban H."/>
            <person name="Sato S."/>
            <person name="Yoshikawa S."/>
            <person name="Yamada K."/>
            <person name="Nakamura Y."/>
            <person name="Ichinomiya M."/>
            <person name="Sato N."/>
            <person name="Blanc-Mathieu R."/>
            <person name="Endo H."/>
            <person name="Kuwata A."/>
            <person name="Ogata H."/>
        </authorList>
    </citation>
    <scope>NUCLEOTIDE SEQUENCE [LARGE SCALE GENOMIC DNA]</scope>
</reference>
<dbReference type="SUPFAM" id="SSF51197">
    <property type="entry name" value="Clavaminate synthase-like"/>
    <property type="match status" value="1"/>
</dbReference>
<dbReference type="EMBL" id="BRYA01001484">
    <property type="protein sequence ID" value="GMI44469.1"/>
    <property type="molecule type" value="Genomic_DNA"/>
</dbReference>
<comment type="caution">
    <text evidence="3">The sequence shown here is derived from an EMBL/GenBank/DDBJ whole genome shotgun (WGS) entry which is preliminary data.</text>
</comment>
<evidence type="ECO:0008006" key="5">
    <source>
        <dbReference type="Google" id="ProtNLM"/>
    </source>
</evidence>
<evidence type="ECO:0000256" key="2">
    <source>
        <dbReference type="SAM" id="MobiDB-lite"/>
    </source>
</evidence>
<keyword evidence="4" id="KW-1185">Reference proteome</keyword>
<feature type="compositionally biased region" description="Polar residues" evidence="2">
    <location>
        <begin position="1"/>
        <end position="12"/>
    </location>
</feature>
<dbReference type="AlphaFoldDB" id="A0A9W7LBG3"/>
<proteinExistence type="predicted"/>
<evidence type="ECO:0000313" key="4">
    <source>
        <dbReference type="Proteomes" id="UP001165065"/>
    </source>
</evidence>
<evidence type="ECO:0000256" key="1">
    <source>
        <dbReference type="ARBA" id="ARBA00001962"/>
    </source>
</evidence>
<dbReference type="PANTHER" id="PTHR20883">
    <property type="entry name" value="PHYTANOYL-COA DIOXYGENASE DOMAIN CONTAINING 1"/>
    <property type="match status" value="1"/>
</dbReference>
<name>A0A9W7LBG3_9STRA</name>
<dbReference type="GO" id="GO:0016491">
    <property type="term" value="F:oxidoreductase activity"/>
    <property type="evidence" value="ECO:0007669"/>
    <property type="project" value="UniProtKB-ARBA"/>
</dbReference>
<accession>A0A9W7LBG3</accession>
<protein>
    <recommendedName>
        <fullName evidence="5">Phytanoyl-CoA dioxygenase</fullName>
    </recommendedName>
</protein>